<keyword evidence="2" id="KW-1185">Reference proteome</keyword>
<organism evidence="1 2">
    <name type="scientific">Roridomyces roridus</name>
    <dbReference type="NCBI Taxonomy" id="1738132"/>
    <lineage>
        <taxon>Eukaryota</taxon>
        <taxon>Fungi</taxon>
        <taxon>Dikarya</taxon>
        <taxon>Basidiomycota</taxon>
        <taxon>Agaricomycotina</taxon>
        <taxon>Agaricomycetes</taxon>
        <taxon>Agaricomycetidae</taxon>
        <taxon>Agaricales</taxon>
        <taxon>Marasmiineae</taxon>
        <taxon>Mycenaceae</taxon>
        <taxon>Roridomyces</taxon>
    </lineage>
</organism>
<evidence type="ECO:0000313" key="2">
    <source>
        <dbReference type="Proteomes" id="UP001221142"/>
    </source>
</evidence>
<name>A0AAD7FA60_9AGAR</name>
<sequence length="383" mass="42421">MFAFSLSDIAKSAVARSAARDRIAELDLEIEALHSAFIQRIQERKHLSQALASYSYPVVTLPAEITSEIFTQFLPSEAERPSLVGPLSPSFLLQICRQWRDVALTTPALWSTMNLDVDDSGRQDRQLHVLDCWFQRSGHCPLSISIMSWSEQVPAAAVTPLAEAISAHASRIRDMEIRLPYERLGCFTNAMPLLHSVTVGPTQFLSASIHVSEELQLKLFADAPSLKDVVLSNFFNPFCIALPWSQFTSLTASLFCNEAAEILRQSPILEICNIDVYDPRRSLPTISSIPPLSSLHSLRLVWEGEEGSPGDVASLEQFFSTLALPALESLVVSEYFLGDDPVAAILARRPQGYPRRIEIYDAHTEDGVFTMAFPNAEVSVESA</sequence>
<dbReference type="Proteomes" id="UP001221142">
    <property type="component" value="Unassembled WGS sequence"/>
</dbReference>
<proteinExistence type="predicted"/>
<comment type="caution">
    <text evidence="1">The sequence shown here is derived from an EMBL/GenBank/DDBJ whole genome shotgun (WGS) entry which is preliminary data.</text>
</comment>
<dbReference type="AlphaFoldDB" id="A0AAD7FA60"/>
<evidence type="ECO:0000313" key="1">
    <source>
        <dbReference type="EMBL" id="KAJ7608228.1"/>
    </source>
</evidence>
<accession>A0AAD7FA60</accession>
<protein>
    <recommendedName>
        <fullName evidence="3">F-box domain-containing protein</fullName>
    </recommendedName>
</protein>
<gene>
    <name evidence="1" type="ORF">FB45DRAFT_1067599</name>
</gene>
<reference evidence="1" key="1">
    <citation type="submission" date="2023-03" db="EMBL/GenBank/DDBJ databases">
        <title>Massive genome expansion in bonnet fungi (Mycena s.s.) driven by repeated elements and novel gene families across ecological guilds.</title>
        <authorList>
            <consortium name="Lawrence Berkeley National Laboratory"/>
            <person name="Harder C.B."/>
            <person name="Miyauchi S."/>
            <person name="Viragh M."/>
            <person name="Kuo A."/>
            <person name="Thoen E."/>
            <person name="Andreopoulos B."/>
            <person name="Lu D."/>
            <person name="Skrede I."/>
            <person name="Drula E."/>
            <person name="Henrissat B."/>
            <person name="Morin E."/>
            <person name="Kohler A."/>
            <person name="Barry K."/>
            <person name="LaButti K."/>
            <person name="Morin E."/>
            <person name="Salamov A."/>
            <person name="Lipzen A."/>
            <person name="Mereny Z."/>
            <person name="Hegedus B."/>
            <person name="Baldrian P."/>
            <person name="Stursova M."/>
            <person name="Weitz H."/>
            <person name="Taylor A."/>
            <person name="Grigoriev I.V."/>
            <person name="Nagy L.G."/>
            <person name="Martin F."/>
            <person name="Kauserud H."/>
        </authorList>
    </citation>
    <scope>NUCLEOTIDE SEQUENCE</scope>
    <source>
        <strain evidence="1">9284</strain>
    </source>
</reference>
<dbReference type="EMBL" id="JARKIF010000046">
    <property type="protein sequence ID" value="KAJ7608228.1"/>
    <property type="molecule type" value="Genomic_DNA"/>
</dbReference>
<evidence type="ECO:0008006" key="3">
    <source>
        <dbReference type="Google" id="ProtNLM"/>
    </source>
</evidence>